<dbReference type="OrthoDB" id="9798468at2"/>
<gene>
    <name evidence="7" type="ORF">BCF33_0563</name>
</gene>
<feature type="transmembrane region" description="Helical" evidence="6">
    <location>
        <begin position="307"/>
        <end position="329"/>
    </location>
</feature>
<evidence type="ECO:0000313" key="7">
    <source>
        <dbReference type="EMBL" id="PRY94956.1"/>
    </source>
</evidence>
<dbReference type="Pfam" id="PF03739">
    <property type="entry name" value="LptF_LptG"/>
    <property type="match status" value="1"/>
</dbReference>
<dbReference type="GO" id="GO:0055085">
    <property type="term" value="P:transmembrane transport"/>
    <property type="evidence" value="ECO:0007669"/>
    <property type="project" value="InterPro"/>
</dbReference>
<name>A0A2T0X7Q0_9RHOB</name>
<evidence type="ECO:0000313" key="8">
    <source>
        <dbReference type="Proteomes" id="UP000238801"/>
    </source>
</evidence>
<protein>
    <submittedName>
        <fullName evidence="7">Lipopolysaccharide export system permease protein</fullName>
    </submittedName>
</protein>
<feature type="transmembrane region" description="Helical" evidence="6">
    <location>
        <begin position="12"/>
        <end position="32"/>
    </location>
</feature>
<dbReference type="GO" id="GO:0015920">
    <property type="term" value="P:lipopolysaccharide transport"/>
    <property type="evidence" value="ECO:0007669"/>
    <property type="project" value="TreeGrafter"/>
</dbReference>
<dbReference type="InterPro" id="IPR005495">
    <property type="entry name" value="LptG/LptF_permease"/>
</dbReference>
<keyword evidence="2" id="KW-1003">Cell membrane</keyword>
<dbReference type="EMBL" id="PVTT01000001">
    <property type="protein sequence ID" value="PRY94956.1"/>
    <property type="molecule type" value="Genomic_DNA"/>
</dbReference>
<organism evidence="7 8">
    <name type="scientific">Hasllibacter halocynthiae</name>
    <dbReference type="NCBI Taxonomy" id="595589"/>
    <lineage>
        <taxon>Bacteria</taxon>
        <taxon>Pseudomonadati</taxon>
        <taxon>Pseudomonadota</taxon>
        <taxon>Alphaproteobacteria</taxon>
        <taxon>Rhodobacterales</taxon>
        <taxon>Roseobacteraceae</taxon>
        <taxon>Hasllibacter</taxon>
    </lineage>
</organism>
<reference evidence="7 8" key="1">
    <citation type="submission" date="2018-03" db="EMBL/GenBank/DDBJ databases">
        <title>Genomic Encyclopedia of Archaeal and Bacterial Type Strains, Phase II (KMG-II): from individual species to whole genera.</title>
        <authorList>
            <person name="Goeker M."/>
        </authorList>
    </citation>
    <scope>NUCLEOTIDE SEQUENCE [LARGE SCALE GENOMIC DNA]</scope>
    <source>
        <strain evidence="7 8">DSM 29318</strain>
    </source>
</reference>
<sequence>MTLSLYLARREATALLATLGIFAALLGLVDLVEQVRRFDDRAFGETARLALLNLPALLHEVLPLVALLGTLSLSLGLARSSEWVVIRAAGRSLVRALLAPALVALALGALAVAILNPVVSATMVRAEAVVADWNAEGRSVLTLSGDGIWLRQGTADGQTVIRAARASLDGTQLAGASFVTFRPGEGPVLRIDAARASLAEGHWSLEDVRRWDLRVPNPEAAASSMPEGRIPTDLTAQQIRDSFGAPASVPIWQLPGFIADLERAGFSALQHRMHLWSELTLPLFLVAMALIGAAFTMRQQRGGRTGIFVGAALVSGFALYFVRNFAAVLGAGGEIPIPFAALAPPVAAILAGLGLVLDREDG</sequence>
<evidence type="ECO:0000256" key="2">
    <source>
        <dbReference type="ARBA" id="ARBA00022475"/>
    </source>
</evidence>
<feature type="transmembrane region" description="Helical" evidence="6">
    <location>
        <begin position="275"/>
        <end position="295"/>
    </location>
</feature>
<evidence type="ECO:0000256" key="3">
    <source>
        <dbReference type="ARBA" id="ARBA00022692"/>
    </source>
</evidence>
<feature type="transmembrane region" description="Helical" evidence="6">
    <location>
        <begin position="52"/>
        <end position="75"/>
    </location>
</feature>
<keyword evidence="3 6" id="KW-0812">Transmembrane</keyword>
<comment type="caution">
    <text evidence="7">The sequence shown here is derived from an EMBL/GenBank/DDBJ whole genome shotgun (WGS) entry which is preliminary data.</text>
</comment>
<proteinExistence type="predicted"/>
<keyword evidence="4 6" id="KW-1133">Transmembrane helix</keyword>
<dbReference type="RefSeq" id="WP_106159401.1">
    <property type="nucleotide sequence ID" value="NZ_PVTT01000001.1"/>
</dbReference>
<evidence type="ECO:0000256" key="5">
    <source>
        <dbReference type="ARBA" id="ARBA00023136"/>
    </source>
</evidence>
<dbReference type="PANTHER" id="PTHR33529">
    <property type="entry name" value="SLR0882 PROTEIN-RELATED"/>
    <property type="match status" value="1"/>
</dbReference>
<comment type="subcellular location">
    <subcellularLocation>
        <location evidence="1">Cell membrane</location>
        <topology evidence="1">Multi-pass membrane protein</topology>
    </subcellularLocation>
</comment>
<keyword evidence="5 6" id="KW-0472">Membrane</keyword>
<evidence type="ECO:0000256" key="4">
    <source>
        <dbReference type="ARBA" id="ARBA00022989"/>
    </source>
</evidence>
<keyword evidence="8" id="KW-1185">Reference proteome</keyword>
<feature type="transmembrane region" description="Helical" evidence="6">
    <location>
        <begin position="96"/>
        <end position="115"/>
    </location>
</feature>
<evidence type="ECO:0000256" key="1">
    <source>
        <dbReference type="ARBA" id="ARBA00004651"/>
    </source>
</evidence>
<accession>A0A2T0X7Q0</accession>
<dbReference type="NCBIfam" id="TIGR04408">
    <property type="entry name" value="LptG_lptG"/>
    <property type="match status" value="1"/>
</dbReference>
<dbReference type="Proteomes" id="UP000238801">
    <property type="component" value="Unassembled WGS sequence"/>
</dbReference>
<dbReference type="GO" id="GO:0043190">
    <property type="term" value="C:ATP-binding cassette (ABC) transporter complex"/>
    <property type="evidence" value="ECO:0007669"/>
    <property type="project" value="InterPro"/>
</dbReference>
<dbReference type="PANTHER" id="PTHR33529:SF2">
    <property type="entry name" value="LIPOPOLYSACCHARIDE EXPORT SYSTEM PERMEASE PROTEIN LPTG"/>
    <property type="match status" value="1"/>
</dbReference>
<feature type="transmembrane region" description="Helical" evidence="6">
    <location>
        <begin position="335"/>
        <end position="357"/>
    </location>
</feature>
<evidence type="ECO:0000256" key="6">
    <source>
        <dbReference type="SAM" id="Phobius"/>
    </source>
</evidence>
<dbReference type="AlphaFoldDB" id="A0A2T0X7Q0"/>
<dbReference type="InterPro" id="IPR030923">
    <property type="entry name" value="LptG"/>
</dbReference>